<protein>
    <submittedName>
        <fullName evidence="1">Uncharacterized protein</fullName>
    </submittedName>
</protein>
<dbReference type="Proteomes" id="UP000027730">
    <property type="component" value="Unassembled WGS sequence"/>
</dbReference>
<proteinExistence type="predicted"/>
<dbReference type="HOGENOM" id="CLU_1396033_0_0_1"/>
<dbReference type="AlphaFoldDB" id="A0A074XTY3"/>
<gene>
    <name evidence="1" type="ORF">M436DRAFT_59984</name>
</gene>
<dbReference type="RefSeq" id="XP_013432131.1">
    <property type="nucleotide sequence ID" value="XM_013576677.1"/>
</dbReference>
<organism evidence="1 2">
    <name type="scientific">Aureobasidium namibiae CBS 147.97</name>
    <dbReference type="NCBI Taxonomy" id="1043004"/>
    <lineage>
        <taxon>Eukaryota</taxon>
        <taxon>Fungi</taxon>
        <taxon>Dikarya</taxon>
        <taxon>Ascomycota</taxon>
        <taxon>Pezizomycotina</taxon>
        <taxon>Dothideomycetes</taxon>
        <taxon>Dothideomycetidae</taxon>
        <taxon>Dothideales</taxon>
        <taxon>Saccotheciaceae</taxon>
        <taxon>Aureobasidium</taxon>
    </lineage>
</organism>
<keyword evidence="2" id="KW-1185">Reference proteome</keyword>
<evidence type="ECO:0000313" key="2">
    <source>
        <dbReference type="Proteomes" id="UP000027730"/>
    </source>
</evidence>
<sequence>MYSPPLPMPATTSPSRNQQPIQRYKQCRETSNFQPGSALTLLPVLLLTPPYPSHHRLLPLFKLSSALEPSCIKSERTKRLLRTFYWGAEEYCTLSALVESLFCFGLWEEEPQIGSSETLVFDSERRQLGSELDNGTDQFLVSRHKENEKADAKQRSGISYLGNPQMGHFTMVIHETRIIEVKQQNSDAQCPGENR</sequence>
<dbReference type="GeneID" id="25412908"/>
<evidence type="ECO:0000313" key="1">
    <source>
        <dbReference type="EMBL" id="KEQ78046.1"/>
    </source>
</evidence>
<reference evidence="1 2" key="1">
    <citation type="journal article" date="2014" name="BMC Genomics">
        <title>Genome sequencing of four Aureobasidium pullulans varieties: biotechnological potential, stress tolerance, and description of new species.</title>
        <authorList>
            <person name="Gostin Ar C."/>
            <person name="Ohm R.A."/>
            <person name="Kogej T."/>
            <person name="Sonjak S."/>
            <person name="Turk M."/>
            <person name="Zajc J."/>
            <person name="Zalar P."/>
            <person name="Grube M."/>
            <person name="Sun H."/>
            <person name="Han J."/>
            <person name="Sharma A."/>
            <person name="Chiniquy J."/>
            <person name="Ngan C.Y."/>
            <person name="Lipzen A."/>
            <person name="Barry K."/>
            <person name="Grigoriev I.V."/>
            <person name="Gunde-Cimerman N."/>
        </authorList>
    </citation>
    <scope>NUCLEOTIDE SEQUENCE [LARGE SCALE GENOMIC DNA]</scope>
    <source>
        <strain evidence="1 2">CBS 147.97</strain>
    </source>
</reference>
<dbReference type="EMBL" id="KL584702">
    <property type="protein sequence ID" value="KEQ78046.1"/>
    <property type="molecule type" value="Genomic_DNA"/>
</dbReference>
<accession>A0A074XTY3</accession>
<name>A0A074XTY3_9PEZI</name>